<dbReference type="KEGG" id="cgh:CGC50_00865"/>
<dbReference type="EMBL" id="CP022386">
    <property type="protein sequence ID" value="ATA85830.1"/>
    <property type="molecule type" value="Genomic_DNA"/>
</dbReference>
<dbReference type="Proteomes" id="UP000217250">
    <property type="component" value="Chromosome"/>
</dbReference>
<dbReference type="AlphaFoldDB" id="A0A250FL24"/>
<evidence type="ECO:0000313" key="1">
    <source>
        <dbReference type="EMBL" id="ATA85830.1"/>
    </source>
</evidence>
<dbReference type="RefSeq" id="WP_002670209.1">
    <property type="nucleotide sequence ID" value="NZ_CP022386.1"/>
</dbReference>
<name>A0A250FL24_9FLAO</name>
<evidence type="ECO:0000313" key="2">
    <source>
        <dbReference type="Proteomes" id="UP000217250"/>
    </source>
</evidence>
<sequence>MRKRAHISLICLSCMVLLSAIRGGLFFSYYLLSPKEFTALFCENKANVQKHCDGKCFLAKVSSDNTQEQTNIKFDFTKHQAEVFCMEIPTFEPLYLPVTEKSLIFYYHFSTYETIDSETLRPPVNC</sequence>
<protein>
    <submittedName>
        <fullName evidence="1">Uncharacterized protein</fullName>
    </submittedName>
</protein>
<organism evidence="1 2">
    <name type="scientific">Capnocytophaga gingivalis</name>
    <dbReference type="NCBI Taxonomy" id="1017"/>
    <lineage>
        <taxon>Bacteria</taxon>
        <taxon>Pseudomonadati</taxon>
        <taxon>Bacteroidota</taxon>
        <taxon>Flavobacteriia</taxon>
        <taxon>Flavobacteriales</taxon>
        <taxon>Flavobacteriaceae</taxon>
        <taxon>Capnocytophaga</taxon>
    </lineage>
</organism>
<accession>A0A250FL24</accession>
<reference evidence="2" key="1">
    <citation type="submission" date="2017-06" db="EMBL/GenBank/DDBJ databases">
        <title>Capnocytophaga spp. assemblies.</title>
        <authorList>
            <person name="Gulvik C.A."/>
        </authorList>
    </citation>
    <scope>NUCLEOTIDE SEQUENCE [LARGE SCALE GENOMIC DNA]</scope>
    <source>
        <strain evidence="2">H1496</strain>
    </source>
</reference>
<proteinExistence type="predicted"/>
<dbReference type="GeneID" id="84807117"/>
<gene>
    <name evidence="1" type="ORF">CGC50_00865</name>
</gene>